<dbReference type="InterPro" id="IPR037523">
    <property type="entry name" value="VOC_core"/>
</dbReference>
<dbReference type="InterPro" id="IPR004360">
    <property type="entry name" value="Glyas_Fos-R_dOase_dom"/>
</dbReference>
<organism evidence="2 3">
    <name type="scientific">Aquimarina algicola</name>
    <dbReference type="NCBI Taxonomy" id="2589995"/>
    <lineage>
        <taxon>Bacteria</taxon>
        <taxon>Pseudomonadati</taxon>
        <taxon>Bacteroidota</taxon>
        <taxon>Flavobacteriia</taxon>
        <taxon>Flavobacteriales</taxon>
        <taxon>Flavobacteriaceae</taxon>
        <taxon>Aquimarina</taxon>
    </lineage>
</organism>
<dbReference type="InterPro" id="IPR029068">
    <property type="entry name" value="Glyas_Bleomycin-R_OHBP_Dase"/>
</dbReference>
<gene>
    <name evidence="2" type="ORF">FHK87_14225</name>
</gene>
<dbReference type="EMBL" id="VFWZ01000004">
    <property type="protein sequence ID" value="TPN85181.1"/>
    <property type="molecule type" value="Genomic_DNA"/>
</dbReference>
<proteinExistence type="predicted"/>
<evidence type="ECO:0000259" key="1">
    <source>
        <dbReference type="PROSITE" id="PS51819"/>
    </source>
</evidence>
<evidence type="ECO:0000313" key="2">
    <source>
        <dbReference type="EMBL" id="TPN85181.1"/>
    </source>
</evidence>
<dbReference type="OrthoDB" id="9789841at2"/>
<dbReference type="Proteomes" id="UP000315540">
    <property type="component" value="Unassembled WGS sequence"/>
</dbReference>
<sequence>MKLKSFRLKINNPTTIEFYTKVLGMQLQNTFDLPKGVLYILYFENQNYTLELFLEKEENTNPYLQKADDNYWKYSLFVYDIQRVYHKIKEHNIPIGEPYQFGDVGYLSHTQDTEHHQIEFIQKTFKQNTIQTAPKENFPLLENPTMGLLTIRTKDPVKSVRFYEDLFDMKLLVRMQVERGRGFTLYFLGNKELTPPSQDIDAIENREWMYQQNHLFIEIQYYWGSEHDHTFALHSNPLGFASLTFVGDVSVIKNKLQQSNISFSDHQDGSETKNQIHFSSIDGLDIIVSDQ</sequence>
<dbReference type="AlphaFoldDB" id="A0A504JFJ0"/>
<dbReference type="PANTHER" id="PTHR10374:SF30">
    <property type="entry name" value="LACTOYLGLUTATHIONE LYASE"/>
    <property type="match status" value="1"/>
</dbReference>
<comment type="caution">
    <text evidence="2">The sequence shown here is derived from an EMBL/GenBank/DDBJ whole genome shotgun (WGS) entry which is preliminary data.</text>
</comment>
<name>A0A504JFJ0_9FLAO</name>
<evidence type="ECO:0000313" key="3">
    <source>
        <dbReference type="Proteomes" id="UP000315540"/>
    </source>
</evidence>
<reference evidence="2 3" key="1">
    <citation type="submission" date="2019-06" db="EMBL/GenBank/DDBJ databases">
        <authorList>
            <person name="Meng X."/>
        </authorList>
    </citation>
    <scope>NUCLEOTIDE SEQUENCE [LARGE SCALE GENOMIC DNA]</scope>
    <source>
        <strain evidence="2 3">M625</strain>
    </source>
</reference>
<keyword evidence="3" id="KW-1185">Reference proteome</keyword>
<dbReference type="PANTHER" id="PTHR10374">
    <property type="entry name" value="LACTOYLGLUTATHIONE LYASE GLYOXALASE I"/>
    <property type="match status" value="1"/>
</dbReference>
<dbReference type="RefSeq" id="WP_140594183.1">
    <property type="nucleotide sequence ID" value="NZ_VFWZ01000004.1"/>
</dbReference>
<dbReference type="PROSITE" id="PS51819">
    <property type="entry name" value="VOC"/>
    <property type="match status" value="1"/>
</dbReference>
<accession>A0A504JFJ0</accession>
<dbReference type="SUPFAM" id="SSF54593">
    <property type="entry name" value="Glyoxalase/Bleomycin resistance protein/Dihydroxybiphenyl dioxygenase"/>
    <property type="match status" value="2"/>
</dbReference>
<protein>
    <recommendedName>
        <fullName evidence="1">VOC domain-containing protein</fullName>
    </recommendedName>
</protein>
<dbReference type="Pfam" id="PF00903">
    <property type="entry name" value="Glyoxalase"/>
    <property type="match status" value="1"/>
</dbReference>
<dbReference type="Gene3D" id="3.10.180.10">
    <property type="entry name" value="2,3-Dihydroxybiphenyl 1,2-Dioxygenase, domain 1"/>
    <property type="match status" value="2"/>
</dbReference>
<feature type="domain" description="VOC" evidence="1">
    <location>
        <begin position="1"/>
        <end position="123"/>
    </location>
</feature>